<reference evidence="2" key="1">
    <citation type="submission" date="2012-05" db="EMBL/GenBank/DDBJ databases">
        <authorList>
            <person name="Krishnakumar V."/>
            <person name="Cheung F."/>
            <person name="Xiao Y."/>
            <person name="Chan A."/>
            <person name="Moskal W.A."/>
            <person name="Town C.D."/>
        </authorList>
    </citation>
    <scope>NUCLEOTIDE SEQUENCE</scope>
</reference>
<keyword evidence="1" id="KW-0812">Transmembrane</keyword>
<protein>
    <recommendedName>
        <fullName evidence="3">Transmembrane protein</fullName>
    </recommendedName>
</protein>
<accession>I3SLL5</accession>
<keyword evidence="1" id="KW-0472">Membrane</keyword>
<organism evidence="2">
    <name type="scientific">Medicago truncatula</name>
    <name type="common">Barrel medic</name>
    <name type="synonym">Medicago tribuloides</name>
    <dbReference type="NCBI Taxonomy" id="3880"/>
    <lineage>
        <taxon>Eukaryota</taxon>
        <taxon>Viridiplantae</taxon>
        <taxon>Streptophyta</taxon>
        <taxon>Embryophyta</taxon>
        <taxon>Tracheophyta</taxon>
        <taxon>Spermatophyta</taxon>
        <taxon>Magnoliopsida</taxon>
        <taxon>eudicotyledons</taxon>
        <taxon>Gunneridae</taxon>
        <taxon>Pentapetalae</taxon>
        <taxon>rosids</taxon>
        <taxon>fabids</taxon>
        <taxon>Fabales</taxon>
        <taxon>Fabaceae</taxon>
        <taxon>Papilionoideae</taxon>
        <taxon>50 kb inversion clade</taxon>
        <taxon>NPAAA clade</taxon>
        <taxon>Hologalegina</taxon>
        <taxon>IRL clade</taxon>
        <taxon>Trifolieae</taxon>
        <taxon>Medicago</taxon>
    </lineage>
</organism>
<evidence type="ECO:0000256" key="1">
    <source>
        <dbReference type="SAM" id="Phobius"/>
    </source>
</evidence>
<dbReference type="EMBL" id="BT141363">
    <property type="protein sequence ID" value="AFK41157.1"/>
    <property type="molecule type" value="mRNA"/>
</dbReference>
<name>I3SLL5_MEDTR</name>
<evidence type="ECO:0008006" key="3">
    <source>
        <dbReference type="Google" id="ProtNLM"/>
    </source>
</evidence>
<evidence type="ECO:0000313" key="2">
    <source>
        <dbReference type="EMBL" id="AFK41157.1"/>
    </source>
</evidence>
<proteinExistence type="evidence at transcript level"/>
<keyword evidence="1" id="KW-1133">Transmembrane helix</keyword>
<sequence length="90" mass="11034">MIQPYPQHLLRNRVNMVLDDLVYPLSFIIFCLNANKYSRWRCNAADEKRRSDIRLNLWNFFQSLFMCIQFSVLIESFKVIWPKNKVFSRW</sequence>
<dbReference type="AlphaFoldDB" id="I3SLL5"/>
<feature type="transmembrane region" description="Helical" evidence="1">
    <location>
        <begin position="60"/>
        <end position="81"/>
    </location>
</feature>
<feature type="transmembrane region" description="Helical" evidence="1">
    <location>
        <begin position="21"/>
        <end position="40"/>
    </location>
</feature>